<organism evidence="1 2">
    <name type="scientific">Lachnoanaerobaculum saburreum</name>
    <dbReference type="NCBI Taxonomy" id="467210"/>
    <lineage>
        <taxon>Bacteria</taxon>
        <taxon>Bacillati</taxon>
        <taxon>Bacillota</taxon>
        <taxon>Clostridia</taxon>
        <taxon>Lachnospirales</taxon>
        <taxon>Lachnospiraceae</taxon>
        <taxon>Lachnoanaerobaculum</taxon>
    </lineage>
</organism>
<evidence type="ECO:0008006" key="3">
    <source>
        <dbReference type="Google" id="ProtNLM"/>
    </source>
</evidence>
<proteinExistence type="predicted"/>
<evidence type="ECO:0000313" key="1">
    <source>
        <dbReference type="EMBL" id="KXB58184.1"/>
    </source>
</evidence>
<comment type="caution">
    <text evidence="1">The sequence shown here is derived from an EMBL/GenBank/DDBJ whole genome shotgun (WGS) entry which is preliminary data.</text>
</comment>
<dbReference type="Proteomes" id="UP000070394">
    <property type="component" value="Unassembled WGS sequence"/>
</dbReference>
<name>A0A133ZRX4_9FIRM</name>
<dbReference type="EMBL" id="LSDA01000063">
    <property type="protein sequence ID" value="KXB58184.1"/>
    <property type="molecule type" value="Genomic_DNA"/>
</dbReference>
<keyword evidence="2" id="KW-1185">Reference proteome</keyword>
<reference evidence="2" key="1">
    <citation type="submission" date="2016-01" db="EMBL/GenBank/DDBJ databases">
        <authorList>
            <person name="Mitreva M."/>
            <person name="Pepin K.H."/>
            <person name="Mihindukulasuriya K.A."/>
            <person name="Fulton R."/>
            <person name="Fronick C."/>
            <person name="O'Laughlin M."/>
            <person name="Miner T."/>
            <person name="Herter B."/>
            <person name="Rosa B.A."/>
            <person name="Cordes M."/>
            <person name="Tomlinson C."/>
            <person name="Wollam A."/>
            <person name="Palsikar V.B."/>
            <person name="Mardis E.R."/>
            <person name="Wilson R.K."/>
        </authorList>
    </citation>
    <scope>NUCLEOTIDE SEQUENCE [LARGE SCALE GENOMIC DNA]</scope>
    <source>
        <strain evidence="2">DNF00896</strain>
    </source>
</reference>
<dbReference type="AlphaFoldDB" id="A0A133ZRX4"/>
<sequence>MANYGLTDNGFVIKRLDTILDEIHEELSDGFGIDTRISKPSFLDVLVTTFAGQIANLWEVAQDSYYAKYPSSATGVSLDNAIQYGGIRRERAARTIYPLHCKGVDGTIVRMHTPVATDTNPETRLYAVNDFEISRSKFNSCRLKVVAVENASYSITINGREYIYTNNSNDKVALINGIANSLNNSDFNASIDGDGVIITDKLSGRNSNLVLSSNLTTDYVVTIANFETEQYGKVQLPNNVITKLVDNIAGFSSVTNRLKPVYGRETQTDIELRQAYIAKSALRSDTMIDSVISEILNSVRGIETVSGFENDTDFINDRQMPPHSIEFVVEGGDDSDIANAILRKKAGGIQTYGSVVVNVPGKYGDSIPIKFNRPTYIYVWLKIVLHCKRSSLPDNYKKMVSSLIVENNKKISTGKSLLIQTLIESLYEAIPGLTYVDIQSAYSDDLSHVPNGSDYIAKNVIVNTRQKIILGEDRIEVSCDENL</sequence>
<dbReference type="STRING" id="467210.HMPREF1866_01223"/>
<evidence type="ECO:0000313" key="2">
    <source>
        <dbReference type="Proteomes" id="UP000070394"/>
    </source>
</evidence>
<gene>
    <name evidence="1" type="ORF">HMPREF1866_01223</name>
</gene>
<dbReference type="OrthoDB" id="7904838at2"/>
<dbReference type="PATRIC" id="fig|467210.3.peg.1213"/>
<protein>
    <recommendedName>
        <fullName evidence="3">Baseplate protein J-like domain-containing protein</fullName>
    </recommendedName>
</protein>
<accession>A0A133ZRX4</accession>
<dbReference type="RefSeq" id="WP_060931032.1">
    <property type="nucleotide sequence ID" value="NZ_KQ959812.1"/>
</dbReference>